<dbReference type="EMBL" id="CAJOBA010008179">
    <property type="protein sequence ID" value="CAF3822247.1"/>
    <property type="molecule type" value="Genomic_DNA"/>
</dbReference>
<dbReference type="EMBL" id="CAJNOK010008165">
    <property type="protein sequence ID" value="CAF1056056.1"/>
    <property type="molecule type" value="Genomic_DNA"/>
</dbReference>
<keyword evidence="1" id="KW-0472">Membrane</keyword>
<reference evidence="2" key="1">
    <citation type="submission" date="2021-02" db="EMBL/GenBank/DDBJ databases">
        <authorList>
            <person name="Nowell W R."/>
        </authorList>
    </citation>
    <scope>NUCLEOTIDE SEQUENCE</scope>
</reference>
<evidence type="ECO:0000313" key="3">
    <source>
        <dbReference type="EMBL" id="CAF3822247.1"/>
    </source>
</evidence>
<accession>A0A8S2E0L7</accession>
<keyword evidence="1" id="KW-1133">Transmembrane helix</keyword>
<dbReference type="GO" id="GO:0038023">
    <property type="term" value="F:signaling receptor activity"/>
    <property type="evidence" value="ECO:0007669"/>
    <property type="project" value="InterPro"/>
</dbReference>
<proteinExistence type="predicted"/>
<dbReference type="GO" id="GO:0034632">
    <property type="term" value="F:retinol transmembrane transporter activity"/>
    <property type="evidence" value="ECO:0007669"/>
    <property type="project" value="InterPro"/>
</dbReference>
<feature type="transmembrane region" description="Helical" evidence="1">
    <location>
        <begin position="205"/>
        <end position="227"/>
    </location>
</feature>
<sequence length="357" mass="40967">MSSICALDMIDRYLIRIFQVLVIGFRYYPILVAIHIDTVVALFLATIYSWLDVSVGIVNQGICSNYYSIDNLYEETNGSSTDDIKSLLDYYGTGSNLIAVDVCIDISRYICLAYISIKLAELFIKKIRARMILKQKSISTSVSLSREEKQLLSYMKHFIEARYVRYLFLPVDRRPKTTFHQSLTTIFNELFGNNKFPLPAFVGPYVASIMFATVGVLLQLTLQLAAIRRNLFQVYHGDITELPHRATLNTVSLATSNFHFLGILSVMLMYMNKLLAQYAFLQHWGDVLALDNRRWLMIFLHFNAFFDALLGVVLCVIRIVFTVVASMVCMCRLDYSPLGRKLERFDNELIDNDILIN</sequence>
<evidence type="ECO:0000256" key="1">
    <source>
        <dbReference type="SAM" id="Phobius"/>
    </source>
</evidence>
<comment type="caution">
    <text evidence="2">The sequence shown here is derived from an EMBL/GenBank/DDBJ whole genome shotgun (WGS) entry which is preliminary data.</text>
</comment>
<organism evidence="2 4">
    <name type="scientific">Didymodactylos carnosus</name>
    <dbReference type="NCBI Taxonomy" id="1234261"/>
    <lineage>
        <taxon>Eukaryota</taxon>
        <taxon>Metazoa</taxon>
        <taxon>Spiralia</taxon>
        <taxon>Gnathifera</taxon>
        <taxon>Rotifera</taxon>
        <taxon>Eurotatoria</taxon>
        <taxon>Bdelloidea</taxon>
        <taxon>Philodinida</taxon>
        <taxon>Philodinidae</taxon>
        <taxon>Didymodactylos</taxon>
    </lineage>
</organism>
<evidence type="ECO:0000313" key="4">
    <source>
        <dbReference type="Proteomes" id="UP000677228"/>
    </source>
</evidence>
<dbReference type="Proteomes" id="UP000677228">
    <property type="component" value="Unassembled WGS sequence"/>
</dbReference>
<protein>
    <submittedName>
        <fullName evidence="2">Uncharacterized protein</fullName>
    </submittedName>
</protein>
<dbReference type="Pfam" id="PF14752">
    <property type="entry name" value="RBP_receptor"/>
    <property type="match status" value="1"/>
</dbReference>
<dbReference type="InterPro" id="IPR026612">
    <property type="entry name" value="STRA6-like"/>
</dbReference>
<gene>
    <name evidence="2" type="ORF">OVA965_LOCUS17179</name>
    <name evidence="3" type="ORF">TMI583_LOCUS17189</name>
</gene>
<feature type="transmembrane region" description="Helical" evidence="1">
    <location>
        <begin position="248"/>
        <end position="271"/>
    </location>
</feature>
<keyword evidence="1" id="KW-0812">Transmembrane</keyword>
<dbReference type="Proteomes" id="UP000682733">
    <property type="component" value="Unassembled WGS sequence"/>
</dbReference>
<evidence type="ECO:0000313" key="2">
    <source>
        <dbReference type="EMBL" id="CAF1056056.1"/>
    </source>
</evidence>
<dbReference type="AlphaFoldDB" id="A0A8S2E0L7"/>
<feature type="transmembrane region" description="Helical" evidence="1">
    <location>
        <begin position="304"/>
        <end position="331"/>
    </location>
</feature>
<name>A0A8S2E0L7_9BILA</name>